<reference evidence="1 2" key="1">
    <citation type="submission" date="2015-03" db="EMBL/GenBank/DDBJ databases">
        <authorList>
            <person name="Murphy D."/>
        </authorList>
    </citation>
    <scope>NUCLEOTIDE SEQUENCE [LARGE SCALE GENOMIC DNA]</scope>
    <source>
        <strain evidence="1 2">68/02</strain>
    </source>
</reference>
<dbReference type="AlphaFoldDB" id="A0A0U1HRA0"/>
<name>A0A0U1HRA0_YERRO</name>
<dbReference type="EMBL" id="CTKE01000006">
    <property type="protein sequence ID" value="CQI89180.1"/>
    <property type="molecule type" value="Genomic_DNA"/>
</dbReference>
<proteinExistence type="predicted"/>
<evidence type="ECO:0000313" key="2">
    <source>
        <dbReference type="Proteomes" id="UP000042054"/>
    </source>
</evidence>
<dbReference type="RefSeq" id="WP_050534822.1">
    <property type="nucleotide sequence ID" value="NZ_CTKE01000006.1"/>
</dbReference>
<organism evidence="1 2">
    <name type="scientific">Yersinia rohdei</name>
    <dbReference type="NCBI Taxonomy" id="29485"/>
    <lineage>
        <taxon>Bacteria</taxon>
        <taxon>Pseudomonadati</taxon>
        <taxon>Pseudomonadota</taxon>
        <taxon>Gammaproteobacteria</taxon>
        <taxon>Enterobacterales</taxon>
        <taxon>Yersiniaceae</taxon>
        <taxon>Yersinia</taxon>
    </lineage>
</organism>
<evidence type="ECO:0000313" key="1">
    <source>
        <dbReference type="EMBL" id="CQI89180.1"/>
    </source>
</evidence>
<protein>
    <submittedName>
        <fullName evidence="1">Uncharacterized protein</fullName>
    </submittedName>
</protein>
<dbReference type="Proteomes" id="UP000042054">
    <property type="component" value="Unassembled WGS sequence"/>
</dbReference>
<sequence length="333" mass="38442">MTDKKKGNKDKINGKNRTYYSEVLARARCEPHNATAEEFGWFHMENYQFIQKLSVRDLICELTIRADLGIVANTRSDHGMITKELFDEIYADITSGKPNISVRFLSDTSRPEIIKLAEDLHIDLKYERTAVRELNVQDIYDCHEALIAGDGDTFSLAQLHSQHPCCCLSKKLPEDRTKTLLTELQSPDVEFIYLSVDPTYSDLQLIDSFKKTLKNIRDKNNLLTVSEEKEHVLSNHKLHSIERAKIMPLMDLIIWQVMNKKALDLRQIFNLLKGNDLDARAVNTDYHPGNFITCVLEPFEQILNEGKFASLINTFRLKTNDYDKTLRKAIDEF</sequence>
<accession>A0A0U1HRA0</accession>
<dbReference type="InterPro" id="IPR045664">
    <property type="entry name" value="DUF6387"/>
</dbReference>
<dbReference type="Pfam" id="PF19924">
    <property type="entry name" value="DUF6387"/>
    <property type="match status" value="1"/>
</dbReference>
<dbReference type="OrthoDB" id="6637764at2"/>
<gene>
    <name evidence="1" type="ORF">ERS008555_01459</name>
</gene>